<evidence type="ECO:0000259" key="2">
    <source>
        <dbReference type="PROSITE" id="PS50238"/>
    </source>
</evidence>
<keyword evidence="4" id="KW-1185">Reference proteome</keyword>
<evidence type="ECO:0000256" key="1">
    <source>
        <dbReference type="SAM" id="MobiDB-lite"/>
    </source>
</evidence>
<dbReference type="Pfam" id="PF00620">
    <property type="entry name" value="RhoGAP"/>
    <property type="match status" value="1"/>
</dbReference>
<dbReference type="GO" id="GO:0005737">
    <property type="term" value="C:cytoplasm"/>
    <property type="evidence" value="ECO:0007669"/>
    <property type="project" value="TreeGrafter"/>
</dbReference>
<dbReference type="OrthoDB" id="410651at2759"/>
<feature type="region of interest" description="Disordered" evidence="1">
    <location>
        <begin position="542"/>
        <end position="652"/>
    </location>
</feature>
<evidence type="ECO:0000313" key="3">
    <source>
        <dbReference type="EMBL" id="TKA78144.1"/>
    </source>
</evidence>
<dbReference type="STRING" id="331657.A0A4U0XLI3"/>
<feature type="domain" description="Rho-GAP" evidence="2">
    <location>
        <begin position="132"/>
        <end position="347"/>
    </location>
</feature>
<evidence type="ECO:0000313" key="4">
    <source>
        <dbReference type="Proteomes" id="UP000308768"/>
    </source>
</evidence>
<dbReference type="GO" id="GO:0005096">
    <property type="term" value="F:GTPase activator activity"/>
    <property type="evidence" value="ECO:0007669"/>
    <property type="project" value="TreeGrafter"/>
</dbReference>
<reference evidence="3 4" key="1">
    <citation type="submission" date="2017-03" db="EMBL/GenBank/DDBJ databases">
        <title>Genomes of endolithic fungi from Antarctica.</title>
        <authorList>
            <person name="Coleine C."/>
            <person name="Masonjones S."/>
            <person name="Stajich J.E."/>
        </authorList>
    </citation>
    <scope>NUCLEOTIDE SEQUENCE [LARGE SCALE GENOMIC DNA]</scope>
    <source>
        <strain evidence="3 4">CCFEE 5187</strain>
    </source>
</reference>
<dbReference type="PANTHER" id="PTHR45808:SF2">
    <property type="entry name" value="RHO GTPASE-ACTIVATING PROTEIN 68F"/>
    <property type="match status" value="1"/>
</dbReference>
<organism evidence="3 4">
    <name type="scientific">Cryomyces minteri</name>
    <dbReference type="NCBI Taxonomy" id="331657"/>
    <lineage>
        <taxon>Eukaryota</taxon>
        <taxon>Fungi</taxon>
        <taxon>Dikarya</taxon>
        <taxon>Ascomycota</taxon>
        <taxon>Pezizomycotina</taxon>
        <taxon>Dothideomycetes</taxon>
        <taxon>Dothideomycetes incertae sedis</taxon>
        <taxon>Cryomyces</taxon>
    </lineage>
</organism>
<name>A0A4U0XLI3_9PEZI</name>
<dbReference type="InterPro" id="IPR000198">
    <property type="entry name" value="RhoGAP_dom"/>
</dbReference>
<protein>
    <recommendedName>
        <fullName evidence="2">Rho-GAP domain-containing protein</fullName>
    </recommendedName>
</protein>
<feature type="compositionally biased region" description="Low complexity" evidence="1">
    <location>
        <begin position="499"/>
        <end position="509"/>
    </location>
</feature>
<dbReference type="Proteomes" id="UP000308768">
    <property type="component" value="Unassembled WGS sequence"/>
</dbReference>
<comment type="caution">
    <text evidence="3">The sequence shown here is derived from an EMBL/GenBank/DDBJ whole genome shotgun (WGS) entry which is preliminary data.</text>
</comment>
<dbReference type="PANTHER" id="PTHR45808">
    <property type="entry name" value="RHO GTPASE-ACTIVATING PROTEIN 68F"/>
    <property type="match status" value="1"/>
</dbReference>
<dbReference type="AlphaFoldDB" id="A0A4U0XLI3"/>
<dbReference type="CDD" id="cd00170">
    <property type="entry name" value="SEC14"/>
    <property type="match status" value="1"/>
</dbReference>
<gene>
    <name evidence="3" type="ORF">B0A49_06394</name>
</gene>
<dbReference type="PROSITE" id="PS50238">
    <property type="entry name" value="RHOGAP"/>
    <property type="match status" value="1"/>
</dbReference>
<dbReference type="SUPFAM" id="SSF52087">
    <property type="entry name" value="CRAL/TRIO domain"/>
    <property type="match status" value="1"/>
</dbReference>
<dbReference type="InterPro" id="IPR008936">
    <property type="entry name" value="Rho_GTPase_activation_prot"/>
</dbReference>
<feature type="compositionally biased region" description="Polar residues" evidence="1">
    <location>
        <begin position="596"/>
        <end position="610"/>
    </location>
</feature>
<dbReference type="SMART" id="SM00324">
    <property type="entry name" value="RhoGAP"/>
    <property type="match status" value="1"/>
</dbReference>
<feature type="compositionally biased region" description="Basic and acidic residues" evidence="1">
    <location>
        <begin position="584"/>
        <end position="594"/>
    </location>
</feature>
<feature type="region of interest" description="Disordered" evidence="1">
    <location>
        <begin position="363"/>
        <end position="512"/>
    </location>
</feature>
<sequence length="652" mass="71892">MRSVIANRAQRLRSSSLSAVPPPQTSSDYQTPLARYAASILYRSPLSCPSGFPLYILNAAAFPDAHEIDYDALLPYVLARLPGEDELLSGTEYTVVFFAGGSPDSTTSTKKTQPGWGWFVQAYHVLSRATRKRLQKLYIVHERSWVRILVEMFSTIVSPKFRKKIVHGLFRIPPHAKMLDVLREAYDRGQKFIVWKEGPIALPLLDFESSGLDEVDQRDAYGVYLAAGLIKMWYRELREPVFPQSCYKDLKAEFGSPLDTPGQGRLAALISPDTTWSLLPATSRLILCLHLVPLLSAIALYQEHNKMTPENLAICFAPALVCGPDQLEDAKMSSIIRRVLQAAVEEWAHGLRKLCTIDEGALSKDLQPPSKMQDYEDPLYDNEGPEASTKPGYVEDSEKQSVGIILQDNEITTQEKPPLPPRPSASRIVTPTEDSSDKLTTRRKPAPPPVIPPRYSLIMTDDNVTPTAESPVSYAAATNGFSPPRASNWGVSEQDEKTSPAPTSADPSPIVVPKRKPLTIEQINNIEEQDVVNQSVIHENIVQRSRSDSNAKAKALATTSPADVVKRKPLQSSRAVTLMSPHSPDSHGDGHETVEQMGSSSAEAPGNQTRYPDRSLWPASARYTSSPIRVSPISTFSDSGAKQKTSDEPSTQ</sequence>
<proteinExistence type="predicted"/>
<dbReference type="EMBL" id="NAJN01000155">
    <property type="protein sequence ID" value="TKA78144.1"/>
    <property type="molecule type" value="Genomic_DNA"/>
</dbReference>
<dbReference type="Gene3D" id="1.10.555.10">
    <property type="entry name" value="Rho GTPase activation protein"/>
    <property type="match status" value="1"/>
</dbReference>
<dbReference type="CDD" id="cd00159">
    <property type="entry name" value="RhoGAP"/>
    <property type="match status" value="1"/>
</dbReference>
<feature type="compositionally biased region" description="Polar residues" evidence="1">
    <location>
        <begin position="622"/>
        <end position="652"/>
    </location>
</feature>
<dbReference type="InterPro" id="IPR036865">
    <property type="entry name" value="CRAL-TRIO_dom_sf"/>
</dbReference>
<dbReference type="InterPro" id="IPR001251">
    <property type="entry name" value="CRAL-TRIO_dom"/>
</dbReference>
<accession>A0A4U0XLI3</accession>
<dbReference type="SUPFAM" id="SSF48350">
    <property type="entry name" value="GTPase activation domain, GAP"/>
    <property type="match status" value="1"/>
</dbReference>
<feature type="compositionally biased region" description="Acidic residues" evidence="1">
    <location>
        <begin position="375"/>
        <end position="384"/>
    </location>
</feature>
<dbReference type="GO" id="GO:0007264">
    <property type="term" value="P:small GTPase-mediated signal transduction"/>
    <property type="evidence" value="ECO:0007669"/>
    <property type="project" value="TreeGrafter"/>
</dbReference>